<keyword evidence="6" id="KW-1185">Reference proteome</keyword>
<evidence type="ECO:0000256" key="3">
    <source>
        <dbReference type="RuleBase" id="RU000363"/>
    </source>
</evidence>
<dbReference type="EMBL" id="FNVO01000001">
    <property type="protein sequence ID" value="SEF57480.1"/>
    <property type="molecule type" value="Genomic_DNA"/>
</dbReference>
<dbReference type="PROSITE" id="PS00061">
    <property type="entry name" value="ADH_SHORT"/>
    <property type="match status" value="1"/>
</dbReference>
<keyword evidence="2" id="KW-0560">Oxidoreductase</keyword>
<dbReference type="InterPro" id="IPR002347">
    <property type="entry name" value="SDR_fam"/>
</dbReference>
<dbReference type="SMART" id="SM00822">
    <property type="entry name" value="PKS_KR"/>
    <property type="match status" value="1"/>
</dbReference>
<name>A0A1H5T3V6_9ACTN</name>
<dbReference type="OrthoDB" id="9808187at2"/>
<proteinExistence type="inferred from homology"/>
<dbReference type="GO" id="GO:0016491">
    <property type="term" value="F:oxidoreductase activity"/>
    <property type="evidence" value="ECO:0007669"/>
    <property type="project" value="UniProtKB-KW"/>
</dbReference>
<dbReference type="SUPFAM" id="SSF51735">
    <property type="entry name" value="NAD(P)-binding Rossmann-fold domains"/>
    <property type="match status" value="1"/>
</dbReference>
<dbReference type="RefSeq" id="WP_103935905.1">
    <property type="nucleotide sequence ID" value="NZ_FNVO01000001.1"/>
</dbReference>
<reference evidence="6" key="1">
    <citation type="submission" date="2016-10" db="EMBL/GenBank/DDBJ databases">
        <authorList>
            <person name="Varghese N."/>
            <person name="Submissions S."/>
        </authorList>
    </citation>
    <scope>NUCLEOTIDE SEQUENCE [LARGE SCALE GENOMIC DNA]</scope>
    <source>
        <strain evidence="6">DSM 43163</strain>
    </source>
</reference>
<evidence type="ECO:0000256" key="2">
    <source>
        <dbReference type="ARBA" id="ARBA00023002"/>
    </source>
</evidence>
<comment type="similarity">
    <text evidence="1 3">Belongs to the short-chain dehydrogenases/reductases (SDR) family.</text>
</comment>
<dbReference type="PRINTS" id="PR00081">
    <property type="entry name" value="GDHRDH"/>
</dbReference>
<dbReference type="InterPro" id="IPR051687">
    <property type="entry name" value="Peroxisomal_Beta-Oxidation"/>
</dbReference>
<dbReference type="PANTHER" id="PTHR45024:SF2">
    <property type="entry name" value="SCP2 DOMAIN-CONTAINING PROTEIN"/>
    <property type="match status" value="1"/>
</dbReference>
<evidence type="ECO:0000256" key="1">
    <source>
        <dbReference type="ARBA" id="ARBA00006484"/>
    </source>
</evidence>
<evidence type="ECO:0000313" key="5">
    <source>
        <dbReference type="EMBL" id="SEF57480.1"/>
    </source>
</evidence>
<dbReference type="Gene3D" id="3.40.50.720">
    <property type="entry name" value="NAD(P)-binding Rossmann-like Domain"/>
    <property type="match status" value="1"/>
</dbReference>
<accession>A0A1H5T3V6</accession>
<dbReference type="InterPro" id="IPR057326">
    <property type="entry name" value="KR_dom"/>
</dbReference>
<gene>
    <name evidence="5" type="ORF">SAMN04489712_101473</name>
</gene>
<organism evidence="5 6">
    <name type="scientific">Thermomonospora echinospora</name>
    <dbReference type="NCBI Taxonomy" id="1992"/>
    <lineage>
        <taxon>Bacteria</taxon>
        <taxon>Bacillati</taxon>
        <taxon>Actinomycetota</taxon>
        <taxon>Actinomycetes</taxon>
        <taxon>Streptosporangiales</taxon>
        <taxon>Thermomonosporaceae</taxon>
        <taxon>Thermomonospora</taxon>
    </lineage>
</organism>
<protein>
    <submittedName>
        <fullName evidence="5">NAD(P)-dependent dehydrogenase, short-chain alcohol dehydrogenase family</fullName>
    </submittedName>
</protein>
<evidence type="ECO:0000313" key="6">
    <source>
        <dbReference type="Proteomes" id="UP000236723"/>
    </source>
</evidence>
<dbReference type="Proteomes" id="UP000236723">
    <property type="component" value="Unassembled WGS sequence"/>
</dbReference>
<dbReference type="InterPro" id="IPR036291">
    <property type="entry name" value="NAD(P)-bd_dom_sf"/>
</dbReference>
<dbReference type="FunFam" id="3.40.50.720:FF:000084">
    <property type="entry name" value="Short-chain dehydrogenase reductase"/>
    <property type="match status" value="1"/>
</dbReference>
<dbReference type="PANTHER" id="PTHR45024">
    <property type="entry name" value="DEHYDROGENASES, SHORT CHAIN"/>
    <property type="match status" value="1"/>
</dbReference>
<dbReference type="AlphaFoldDB" id="A0A1H5T3V6"/>
<dbReference type="PRINTS" id="PR00080">
    <property type="entry name" value="SDRFAMILY"/>
</dbReference>
<evidence type="ECO:0000259" key="4">
    <source>
        <dbReference type="SMART" id="SM00822"/>
    </source>
</evidence>
<dbReference type="InterPro" id="IPR020904">
    <property type="entry name" value="Sc_DH/Rdtase_CS"/>
</dbReference>
<feature type="domain" description="Ketoreductase" evidence="4">
    <location>
        <begin position="8"/>
        <end position="201"/>
    </location>
</feature>
<dbReference type="Pfam" id="PF00106">
    <property type="entry name" value="adh_short"/>
    <property type="match status" value="1"/>
</dbReference>
<sequence>MARLLEDKIAIVTGAAHGIGRGHALELARHGARVVVNDLGTTVRGDGTGQDADEVVKLIAERGGTAIADYGDVADERQAQALLDRAVGEFGRVDIVVNNAGIVRDKVIWNMTPEDFDLVMRVHVRGTWLMTHLAAKHWRARAKAGETFTGRVINTTSGAGLVGNFGQTNYATAKAAVVGLTLTASLELYRLGVTVNAVGPGGLTRLTATMGRDLEPFEPDELGADEYHPMDPAGSSPLVAWLASDEAQHVTGQVVRAIHDKIHLMRGWHEAATISSGEKRWDATTLGLQMATDIFGTRAPGLR</sequence>